<evidence type="ECO:0000256" key="2">
    <source>
        <dbReference type="ARBA" id="ARBA00034247"/>
    </source>
</evidence>
<dbReference type="InterPro" id="IPR029787">
    <property type="entry name" value="Nucleotide_cyclase"/>
</dbReference>
<dbReference type="FunFam" id="3.30.70.270:FF:000001">
    <property type="entry name" value="Diguanylate cyclase domain protein"/>
    <property type="match status" value="1"/>
</dbReference>
<dbReference type="GO" id="GO:0000160">
    <property type="term" value="P:phosphorelay signal transduction system"/>
    <property type="evidence" value="ECO:0007669"/>
    <property type="project" value="InterPro"/>
</dbReference>
<dbReference type="NCBIfam" id="TIGR00254">
    <property type="entry name" value="GGDEF"/>
    <property type="match status" value="1"/>
</dbReference>
<feature type="domain" description="GGDEF" evidence="6">
    <location>
        <begin position="295"/>
        <end position="435"/>
    </location>
</feature>
<dbReference type="SUPFAM" id="SSF55073">
    <property type="entry name" value="Nucleotide cyclase"/>
    <property type="match status" value="1"/>
</dbReference>
<proteinExistence type="predicted"/>
<dbReference type="SMART" id="SM00267">
    <property type="entry name" value="GGDEF"/>
    <property type="match status" value="1"/>
</dbReference>
<dbReference type="InterPro" id="IPR000160">
    <property type="entry name" value="GGDEF_dom"/>
</dbReference>
<dbReference type="InterPro" id="IPR011006">
    <property type="entry name" value="CheY-like_superfamily"/>
</dbReference>
<accession>A0A2N8KUN0</accession>
<dbReference type="Gene3D" id="3.30.450.20">
    <property type="entry name" value="PAS domain"/>
    <property type="match status" value="1"/>
</dbReference>
<dbReference type="Gene3D" id="3.40.50.2300">
    <property type="match status" value="1"/>
</dbReference>
<comment type="caution">
    <text evidence="7">The sequence shown here is derived from an EMBL/GenBank/DDBJ whole genome shotgun (WGS) entry which is preliminary data.</text>
</comment>
<dbReference type="InterPro" id="IPR000014">
    <property type="entry name" value="PAS"/>
</dbReference>
<dbReference type="CDD" id="cd01949">
    <property type="entry name" value="GGDEF"/>
    <property type="match status" value="1"/>
</dbReference>
<dbReference type="NCBIfam" id="TIGR00229">
    <property type="entry name" value="sensory_box"/>
    <property type="match status" value="1"/>
</dbReference>
<keyword evidence="3" id="KW-0597">Phosphoprotein</keyword>
<dbReference type="GO" id="GO:0052621">
    <property type="term" value="F:diguanylate cyclase activity"/>
    <property type="evidence" value="ECO:0007669"/>
    <property type="project" value="UniProtKB-EC"/>
</dbReference>
<dbReference type="InterPro" id="IPR035965">
    <property type="entry name" value="PAS-like_dom_sf"/>
</dbReference>
<evidence type="ECO:0000259" key="5">
    <source>
        <dbReference type="PROSITE" id="PS50112"/>
    </source>
</evidence>
<dbReference type="InterPro" id="IPR050469">
    <property type="entry name" value="Diguanylate_Cyclase"/>
</dbReference>
<gene>
    <name evidence="7" type="ORF">C1O66_06270</name>
</gene>
<dbReference type="PROSITE" id="PS50887">
    <property type="entry name" value="GGDEF"/>
    <property type="match status" value="1"/>
</dbReference>
<dbReference type="SMART" id="SM00091">
    <property type="entry name" value="PAS"/>
    <property type="match status" value="1"/>
</dbReference>
<keyword evidence="8" id="KW-1185">Reference proteome</keyword>
<dbReference type="SUPFAM" id="SSF55785">
    <property type="entry name" value="PYP-like sensor domain (PAS domain)"/>
    <property type="match status" value="1"/>
</dbReference>
<dbReference type="GO" id="GO:0006355">
    <property type="term" value="P:regulation of DNA-templated transcription"/>
    <property type="evidence" value="ECO:0007669"/>
    <property type="project" value="InterPro"/>
</dbReference>
<dbReference type="SMART" id="SM00448">
    <property type="entry name" value="REC"/>
    <property type="match status" value="1"/>
</dbReference>
<dbReference type="EC" id="2.7.7.65" evidence="1"/>
<reference evidence="7 8" key="1">
    <citation type="submission" date="2018-01" db="EMBL/GenBank/DDBJ databases">
        <title>Draft genome sequence of Paucibacter aquatile CR182 isolated from freshwater of the Nakdong River.</title>
        <authorList>
            <person name="Choi A."/>
            <person name="Chung E.J."/>
        </authorList>
    </citation>
    <scope>NUCLEOTIDE SEQUENCE [LARGE SCALE GENOMIC DNA]</scope>
    <source>
        <strain evidence="7 8">CR182</strain>
    </source>
</reference>
<dbReference type="Pfam" id="PF00990">
    <property type="entry name" value="GGDEF"/>
    <property type="match status" value="1"/>
</dbReference>
<dbReference type="InterPro" id="IPR001789">
    <property type="entry name" value="Sig_transdc_resp-reg_receiver"/>
</dbReference>
<organism evidence="7 8">
    <name type="scientific">Kinneretia aquatilis</name>
    <dbReference type="NCBI Taxonomy" id="2070761"/>
    <lineage>
        <taxon>Bacteria</taxon>
        <taxon>Pseudomonadati</taxon>
        <taxon>Pseudomonadota</taxon>
        <taxon>Betaproteobacteria</taxon>
        <taxon>Burkholderiales</taxon>
        <taxon>Sphaerotilaceae</taxon>
        <taxon>Roseateles</taxon>
    </lineage>
</organism>
<dbReference type="Proteomes" id="UP000235916">
    <property type="component" value="Unassembled WGS sequence"/>
</dbReference>
<sequence length="436" mass="47737">MIQQPLGPEADLFDLPGPRPQPSALLIVDDTPANIGVLRTLLKPRGHQIYAATSGQAALEIAERVPLDLILLDVCMPEMDGFETCRRLKASPHSRAVPVIFVSARTDSCDVVEGFSLGAADYIHKPVRVEEALARIDSQLQLRHHLRVQREQAERMQAIVNHMAEGLLLVDPALCIRKANPAAERLFGAGPMPLCGRSLRELLAAESVERLRTGRQELCALTLQGEPLHIELTLSPLPGQAELQIALLHDISQYKHSEQVLRRLAEIDELTQLANRRQFDRGLAQAWRTAAEAGQPLSLLLLDVDHFKQYNDRLGHRAGDECLQALGQLLQALAQRPEAPPGCLAARYGGEEFALILPGDAEQAQAWAESLRADLLARQLSHPASSAGPWVTVSIGSATLVPKPQNSQSELFQAADAAMYRAKAEGRNRLVQAETD</sequence>
<evidence type="ECO:0000256" key="1">
    <source>
        <dbReference type="ARBA" id="ARBA00012528"/>
    </source>
</evidence>
<dbReference type="OrthoDB" id="9813903at2"/>
<evidence type="ECO:0000259" key="6">
    <source>
        <dbReference type="PROSITE" id="PS50887"/>
    </source>
</evidence>
<dbReference type="PROSITE" id="PS50112">
    <property type="entry name" value="PAS"/>
    <property type="match status" value="1"/>
</dbReference>
<dbReference type="Pfam" id="PF00072">
    <property type="entry name" value="Response_reg"/>
    <property type="match status" value="1"/>
</dbReference>
<dbReference type="PROSITE" id="PS50110">
    <property type="entry name" value="RESPONSE_REGULATORY"/>
    <property type="match status" value="1"/>
</dbReference>
<evidence type="ECO:0000313" key="8">
    <source>
        <dbReference type="Proteomes" id="UP000235916"/>
    </source>
</evidence>
<dbReference type="EMBL" id="POSP01000003">
    <property type="protein sequence ID" value="PND37178.1"/>
    <property type="molecule type" value="Genomic_DNA"/>
</dbReference>
<name>A0A2N8KUN0_9BURK</name>
<dbReference type="CDD" id="cd19920">
    <property type="entry name" value="REC_PA4781-like"/>
    <property type="match status" value="1"/>
</dbReference>
<dbReference type="InterPro" id="IPR043128">
    <property type="entry name" value="Rev_trsase/Diguanyl_cyclase"/>
</dbReference>
<dbReference type="GO" id="GO:0005886">
    <property type="term" value="C:plasma membrane"/>
    <property type="evidence" value="ECO:0007669"/>
    <property type="project" value="TreeGrafter"/>
</dbReference>
<dbReference type="GO" id="GO:0043709">
    <property type="term" value="P:cell adhesion involved in single-species biofilm formation"/>
    <property type="evidence" value="ECO:0007669"/>
    <property type="project" value="TreeGrafter"/>
</dbReference>
<comment type="catalytic activity">
    <reaction evidence="2">
        <text>2 GTP = 3',3'-c-di-GMP + 2 diphosphate</text>
        <dbReference type="Rhea" id="RHEA:24898"/>
        <dbReference type="ChEBI" id="CHEBI:33019"/>
        <dbReference type="ChEBI" id="CHEBI:37565"/>
        <dbReference type="ChEBI" id="CHEBI:58805"/>
        <dbReference type="EC" id="2.7.7.65"/>
    </reaction>
</comment>
<dbReference type="InterPro" id="IPR013767">
    <property type="entry name" value="PAS_fold"/>
</dbReference>
<dbReference type="Gene3D" id="3.30.70.270">
    <property type="match status" value="1"/>
</dbReference>
<dbReference type="CDD" id="cd00130">
    <property type="entry name" value="PAS"/>
    <property type="match status" value="1"/>
</dbReference>
<dbReference type="PANTHER" id="PTHR45138:SF9">
    <property type="entry name" value="DIGUANYLATE CYCLASE DGCM-RELATED"/>
    <property type="match status" value="1"/>
</dbReference>
<evidence type="ECO:0000259" key="4">
    <source>
        <dbReference type="PROSITE" id="PS50110"/>
    </source>
</evidence>
<evidence type="ECO:0000313" key="7">
    <source>
        <dbReference type="EMBL" id="PND37178.1"/>
    </source>
</evidence>
<feature type="domain" description="PAS" evidence="5">
    <location>
        <begin position="152"/>
        <end position="212"/>
    </location>
</feature>
<dbReference type="GO" id="GO:1902201">
    <property type="term" value="P:negative regulation of bacterial-type flagellum-dependent cell motility"/>
    <property type="evidence" value="ECO:0007669"/>
    <property type="project" value="TreeGrafter"/>
</dbReference>
<dbReference type="SUPFAM" id="SSF52172">
    <property type="entry name" value="CheY-like"/>
    <property type="match status" value="1"/>
</dbReference>
<feature type="domain" description="Response regulatory" evidence="4">
    <location>
        <begin position="24"/>
        <end position="140"/>
    </location>
</feature>
<feature type="modified residue" description="4-aspartylphosphate" evidence="3">
    <location>
        <position position="73"/>
    </location>
</feature>
<dbReference type="AlphaFoldDB" id="A0A2N8KUN0"/>
<protein>
    <recommendedName>
        <fullName evidence="1">diguanylate cyclase</fullName>
        <ecNumber evidence="1">2.7.7.65</ecNumber>
    </recommendedName>
</protein>
<evidence type="ECO:0000256" key="3">
    <source>
        <dbReference type="PROSITE-ProRule" id="PRU00169"/>
    </source>
</evidence>
<dbReference type="PANTHER" id="PTHR45138">
    <property type="entry name" value="REGULATORY COMPONENTS OF SENSORY TRANSDUCTION SYSTEM"/>
    <property type="match status" value="1"/>
</dbReference>
<dbReference type="Pfam" id="PF00989">
    <property type="entry name" value="PAS"/>
    <property type="match status" value="1"/>
</dbReference>